<name>A0A239I592_9ACTN</name>
<dbReference type="Proteomes" id="UP000198282">
    <property type="component" value="Unassembled WGS sequence"/>
</dbReference>
<protein>
    <submittedName>
        <fullName evidence="2">Amidohydrolase</fullName>
    </submittedName>
</protein>
<dbReference type="EMBL" id="FZOD01000018">
    <property type="protein sequence ID" value="SNS88243.1"/>
    <property type="molecule type" value="Genomic_DNA"/>
</dbReference>
<reference evidence="2 3" key="1">
    <citation type="submission" date="2017-06" db="EMBL/GenBank/DDBJ databases">
        <authorList>
            <person name="Kim H.J."/>
            <person name="Triplett B.A."/>
        </authorList>
    </citation>
    <scope>NUCLEOTIDE SEQUENCE [LARGE SCALE GENOMIC DNA]</scope>
    <source>
        <strain evidence="2 3">CGMCC 4.2132</strain>
    </source>
</reference>
<sequence>MAIDVHQHLWAPAFVDALRRRTASPRLDGWTLHLDGEPPYEVNPGDHDLTGRLALNEGLDLALVSLSSPLGIESLPPEDAWPIIDAYHEDARALPAPFGAWAATCLSVIDPGRLAKTLDEGVARGAGNDPGQETWQEPGPGAARDLGRSSGQGDPDRGPGEGFAGLQLPATALRNAEDLARIAPLLDVLTERDLPLFVHPGPATDPEGPGWWPAVVPYVQQMHASWFAFAAFGRARHPELRVCFSLLAGLAPLHSERLKNRGGDSRGPVDPGMFLETSSYGPRAIDTIVRELGIDVVVSGSDLPYATAPDPALGDAAWHAVAVTNPSRLLNRKESRK</sequence>
<evidence type="ECO:0000313" key="2">
    <source>
        <dbReference type="EMBL" id="SNS88243.1"/>
    </source>
</evidence>
<dbReference type="AlphaFoldDB" id="A0A239I592"/>
<dbReference type="InterPro" id="IPR032466">
    <property type="entry name" value="Metal_Hydrolase"/>
</dbReference>
<organism evidence="2 3">
    <name type="scientific">Streptosporangium subroseum</name>
    <dbReference type="NCBI Taxonomy" id="106412"/>
    <lineage>
        <taxon>Bacteria</taxon>
        <taxon>Bacillati</taxon>
        <taxon>Actinomycetota</taxon>
        <taxon>Actinomycetes</taxon>
        <taxon>Streptosporangiales</taxon>
        <taxon>Streptosporangiaceae</taxon>
        <taxon>Streptosporangium</taxon>
    </lineage>
</organism>
<accession>A0A239I592</accession>
<dbReference type="Gene3D" id="3.20.20.140">
    <property type="entry name" value="Metal-dependent hydrolases"/>
    <property type="match status" value="1"/>
</dbReference>
<dbReference type="GO" id="GO:0016787">
    <property type="term" value="F:hydrolase activity"/>
    <property type="evidence" value="ECO:0007669"/>
    <property type="project" value="UniProtKB-KW"/>
</dbReference>
<evidence type="ECO:0000313" key="3">
    <source>
        <dbReference type="Proteomes" id="UP000198282"/>
    </source>
</evidence>
<evidence type="ECO:0000256" key="1">
    <source>
        <dbReference type="SAM" id="MobiDB-lite"/>
    </source>
</evidence>
<dbReference type="RefSeq" id="WP_089208812.1">
    <property type="nucleotide sequence ID" value="NZ_FZOD01000018.1"/>
</dbReference>
<dbReference type="OrthoDB" id="4456265at2"/>
<keyword evidence="2" id="KW-0378">Hydrolase</keyword>
<feature type="region of interest" description="Disordered" evidence="1">
    <location>
        <begin position="122"/>
        <end position="165"/>
    </location>
</feature>
<dbReference type="SUPFAM" id="SSF51556">
    <property type="entry name" value="Metallo-dependent hydrolases"/>
    <property type="match status" value="1"/>
</dbReference>
<keyword evidence="3" id="KW-1185">Reference proteome</keyword>
<gene>
    <name evidence="2" type="ORF">SAMN05216276_1018103</name>
</gene>
<proteinExistence type="predicted"/>